<feature type="region of interest" description="Disordered" evidence="1">
    <location>
        <begin position="1"/>
        <end position="32"/>
    </location>
</feature>
<evidence type="ECO:0000256" key="1">
    <source>
        <dbReference type="SAM" id="MobiDB-lite"/>
    </source>
</evidence>
<comment type="caution">
    <text evidence="2">The sequence shown here is derived from an EMBL/GenBank/DDBJ whole genome shotgun (WGS) entry which is preliminary data.</text>
</comment>
<evidence type="ECO:0000313" key="2">
    <source>
        <dbReference type="EMBL" id="GAA2623917.1"/>
    </source>
</evidence>
<protein>
    <submittedName>
        <fullName evidence="2">Uncharacterized protein</fullName>
    </submittedName>
</protein>
<proteinExistence type="predicted"/>
<reference evidence="3" key="1">
    <citation type="journal article" date="2019" name="Int. J. Syst. Evol. Microbiol.">
        <title>The Global Catalogue of Microorganisms (GCM) 10K type strain sequencing project: providing services to taxonomists for standard genome sequencing and annotation.</title>
        <authorList>
            <consortium name="The Broad Institute Genomics Platform"/>
            <consortium name="The Broad Institute Genome Sequencing Center for Infectious Disease"/>
            <person name="Wu L."/>
            <person name="Ma J."/>
        </authorList>
    </citation>
    <scope>NUCLEOTIDE SEQUENCE [LARGE SCALE GENOMIC DNA]</scope>
    <source>
        <strain evidence="3">JCM 4524</strain>
    </source>
</reference>
<sequence>MSRRCWGRPVPRVSLSLPLQGPPGGDDQGGRANRFARQSGIEITQDSTRDYAELKARGEDQSVTWDVMTAAA</sequence>
<gene>
    <name evidence="2" type="ORF">GCM10010307_09660</name>
</gene>
<accession>A0ABP6CMD9</accession>
<dbReference type="Gene3D" id="3.40.190.10">
    <property type="entry name" value="Periplasmic binding protein-like II"/>
    <property type="match status" value="1"/>
</dbReference>
<dbReference type="EMBL" id="BAAASJ010000013">
    <property type="protein sequence ID" value="GAA2623917.1"/>
    <property type="molecule type" value="Genomic_DNA"/>
</dbReference>
<organism evidence="2 3">
    <name type="scientific">Streptomyces vastus</name>
    <dbReference type="NCBI Taxonomy" id="285451"/>
    <lineage>
        <taxon>Bacteria</taxon>
        <taxon>Bacillati</taxon>
        <taxon>Actinomycetota</taxon>
        <taxon>Actinomycetes</taxon>
        <taxon>Kitasatosporales</taxon>
        <taxon>Streptomycetaceae</taxon>
        <taxon>Streptomyces</taxon>
    </lineage>
</organism>
<keyword evidence="3" id="KW-1185">Reference proteome</keyword>
<evidence type="ECO:0000313" key="3">
    <source>
        <dbReference type="Proteomes" id="UP001500151"/>
    </source>
</evidence>
<dbReference type="Proteomes" id="UP001500151">
    <property type="component" value="Unassembled WGS sequence"/>
</dbReference>
<name>A0ABP6CMD9_9ACTN</name>